<evidence type="ECO:0000313" key="2">
    <source>
        <dbReference type="EMBL" id="GAA4344376.1"/>
    </source>
</evidence>
<feature type="transmembrane region" description="Helical" evidence="1">
    <location>
        <begin position="529"/>
        <end position="552"/>
    </location>
</feature>
<dbReference type="Gene3D" id="3.30.2090.10">
    <property type="entry name" value="Multidrug efflux transporter AcrB TolC docking domain, DN and DC subdomains"/>
    <property type="match status" value="2"/>
</dbReference>
<organism evidence="2 3">
    <name type="scientific">Kangiella taiwanensis</name>
    <dbReference type="NCBI Taxonomy" id="1079179"/>
    <lineage>
        <taxon>Bacteria</taxon>
        <taxon>Pseudomonadati</taxon>
        <taxon>Pseudomonadota</taxon>
        <taxon>Gammaproteobacteria</taxon>
        <taxon>Kangiellales</taxon>
        <taxon>Kangiellaceae</taxon>
        <taxon>Kangiella</taxon>
    </lineage>
</organism>
<comment type="caution">
    <text evidence="2">The sequence shown here is derived from an EMBL/GenBank/DDBJ whole genome shotgun (WGS) entry which is preliminary data.</text>
</comment>
<dbReference type="Gene3D" id="1.20.1640.10">
    <property type="entry name" value="Multidrug efflux transporter AcrB transmembrane domain"/>
    <property type="match status" value="2"/>
</dbReference>
<dbReference type="PRINTS" id="PR00702">
    <property type="entry name" value="ACRIFLAVINRP"/>
</dbReference>
<name>A0ABP8HTW8_9GAMM</name>
<feature type="transmembrane region" description="Helical" evidence="1">
    <location>
        <begin position="12"/>
        <end position="28"/>
    </location>
</feature>
<dbReference type="SUPFAM" id="SSF82866">
    <property type="entry name" value="Multidrug efflux transporter AcrB transmembrane domain"/>
    <property type="match status" value="2"/>
</dbReference>
<dbReference type="RefSeq" id="WP_223577288.1">
    <property type="nucleotide sequence ID" value="NZ_BAABFU010000001.1"/>
</dbReference>
<dbReference type="Gene3D" id="3.30.70.1320">
    <property type="entry name" value="Multidrug efflux transporter AcrB pore domain like"/>
    <property type="match status" value="1"/>
</dbReference>
<keyword evidence="1" id="KW-0812">Transmembrane</keyword>
<dbReference type="SUPFAM" id="SSF82714">
    <property type="entry name" value="Multidrug efflux transporter AcrB TolC docking domain, DN and DC subdomains"/>
    <property type="match status" value="2"/>
</dbReference>
<feature type="transmembrane region" description="Helical" evidence="1">
    <location>
        <begin position="376"/>
        <end position="394"/>
    </location>
</feature>
<dbReference type="SUPFAM" id="SSF82693">
    <property type="entry name" value="Multidrug efflux transporter AcrB pore domain, PN1, PN2, PC1 and PC2 subdomains"/>
    <property type="match status" value="3"/>
</dbReference>
<feature type="transmembrane region" description="Helical" evidence="1">
    <location>
        <begin position="326"/>
        <end position="347"/>
    </location>
</feature>
<feature type="transmembrane region" description="Helical" evidence="1">
    <location>
        <begin position="997"/>
        <end position="1021"/>
    </location>
</feature>
<keyword evidence="1" id="KW-1133">Transmembrane helix</keyword>
<accession>A0ABP8HTW8</accession>
<sequence length="1036" mass="115053">MISWFARNSVAANLLMFVILIAGSYTMWQRVTVETFPSIEFDYINVSVPFRGSTPEEVEQTVSTRIEEAVYDLEGIKELSSSSSEGIGRVTIEVEEGYNVKDLLDQVKSRVDAMNTLPLEAEKPIISQSIRRREAISVVVSGELPEKDLRRYAEIIQQEIASLPGLSQIETSGVRSYEIAIEFNQDKLNEFNLTLQDVANAVNQRSLDLSAGQVRSERGDILLRLKGQSYTREDFTRIPILTRPDGTILELGDLANVRDGFEEESINTRFDGKPSIELEIYRTGTQSTIDVSERVIDYVETKSEELPAGVSLSVWRDRSEPLEARLSTLISSALQGGLLVILLLALFLRPSIALWVSLGIPIAFAGGMIFMPELGISVNLISLFAFILVLGIVVDDAIVTGENIYNHLNKGDQPLDAAINGTKEVAVPVTFGVITTMVAFLPLAFMGGGWGVFYSQIPYIVIPVLIFSLIESKFILPAHIGHTKPRKDQKKPNKIIQYQQKFAKGFESGILKFYKPTLAFVLHRWQLSLVIFVGILLIVWATISSGITRFVYFPRIQSEIARVSLQMPEGTPFEVTDAYVERITEAALKLQDKYRDDEGNSVIEHIFSSSGSTWGGGSASSNIGRVMLEMMPPEKRDESITSTKLVAEWRQLIGPLPGVETLTFRAEIGRSGDPIDVQLRGSDITRLNAAAQEVKERLSRVSGVFDITDSFSKGKQEIQFKLKPQAETLGLSLSDLARQVRSAYFGVEVQRIQRGREDVRVMLRLAQEERGSLEGLNGLLINTPTGGKIPLSQLAELSYGKSPASIYRINRQRTLNITADVDKESADIEAIKRRIIEDATEIVSSYPGVSFSLEGEAREQEESNYNLLISLGFVLFTIYILLAIPFKSYAQPFVVMAVIPFGAAMATIGHWVMGMPLSIMSMMGMLALTGVVVNDSLVLVDYINQQRRIHGESLKEAVLHAGVRRLRPVMLTSLTTFAGLMPLIFEKSTQAQFLIPMGVSLGFGILFSTVVTLVLVPLLYYKTAHVKRWFRGLMTK</sequence>
<feature type="transmembrane region" description="Helical" evidence="1">
    <location>
        <begin position="867"/>
        <end position="886"/>
    </location>
</feature>
<dbReference type="EMBL" id="BAABFU010000001">
    <property type="protein sequence ID" value="GAA4344376.1"/>
    <property type="molecule type" value="Genomic_DNA"/>
</dbReference>
<dbReference type="InterPro" id="IPR001036">
    <property type="entry name" value="Acrflvin-R"/>
</dbReference>
<feature type="transmembrane region" description="Helical" evidence="1">
    <location>
        <begin position="352"/>
        <end position="370"/>
    </location>
</feature>
<dbReference type="PANTHER" id="PTHR32063">
    <property type="match status" value="1"/>
</dbReference>
<gene>
    <name evidence="2" type="ORF">GCM10023150_03760</name>
</gene>
<feature type="transmembrane region" description="Helical" evidence="1">
    <location>
        <begin position="425"/>
        <end position="445"/>
    </location>
</feature>
<reference evidence="3" key="1">
    <citation type="journal article" date="2019" name="Int. J. Syst. Evol. Microbiol.">
        <title>The Global Catalogue of Microorganisms (GCM) 10K type strain sequencing project: providing services to taxonomists for standard genome sequencing and annotation.</title>
        <authorList>
            <consortium name="The Broad Institute Genomics Platform"/>
            <consortium name="The Broad Institute Genome Sequencing Center for Infectious Disease"/>
            <person name="Wu L."/>
            <person name="Ma J."/>
        </authorList>
    </citation>
    <scope>NUCLEOTIDE SEQUENCE [LARGE SCALE GENOMIC DNA]</scope>
    <source>
        <strain evidence="3">JCM 17727</strain>
    </source>
</reference>
<dbReference type="PANTHER" id="PTHR32063:SF33">
    <property type="entry name" value="RND SUPERFAMILY EFFLUX PUMP PERMEASE COMPONENT"/>
    <property type="match status" value="1"/>
</dbReference>
<dbReference type="Gene3D" id="3.30.70.1440">
    <property type="entry name" value="Multidrug efflux transporter AcrB pore domain"/>
    <property type="match status" value="1"/>
</dbReference>
<feature type="transmembrane region" description="Helical" evidence="1">
    <location>
        <begin position="893"/>
        <end position="913"/>
    </location>
</feature>
<evidence type="ECO:0000313" key="3">
    <source>
        <dbReference type="Proteomes" id="UP001501294"/>
    </source>
</evidence>
<feature type="transmembrane region" description="Helical" evidence="1">
    <location>
        <begin position="919"/>
        <end position="944"/>
    </location>
</feature>
<dbReference type="Proteomes" id="UP001501294">
    <property type="component" value="Unassembled WGS sequence"/>
</dbReference>
<feature type="transmembrane region" description="Helical" evidence="1">
    <location>
        <begin position="965"/>
        <end position="985"/>
    </location>
</feature>
<evidence type="ECO:0000256" key="1">
    <source>
        <dbReference type="SAM" id="Phobius"/>
    </source>
</evidence>
<dbReference type="InterPro" id="IPR027463">
    <property type="entry name" value="AcrB_DN_DC_subdom"/>
</dbReference>
<keyword evidence="3" id="KW-1185">Reference proteome</keyword>
<keyword evidence="1" id="KW-0472">Membrane</keyword>
<dbReference type="Gene3D" id="3.30.70.1430">
    <property type="entry name" value="Multidrug efflux transporter AcrB pore domain"/>
    <property type="match status" value="2"/>
</dbReference>
<protein>
    <submittedName>
        <fullName evidence="2">Efflux RND transporter permease subunit</fullName>
    </submittedName>
</protein>
<feature type="transmembrane region" description="Helical" evidence="1">
    <location>
        <begin position="457"/>
        <end position="476"/>
    </location>
</feature>
<dbReference type="Pfam" id="PF00873">
    <property type="entry name" value="ACR_tran"/>
    <property type="match status" value="1"/>
</dbReference>
<proteinExistence type="predicted"/>